<evidence type="ECO:0000313" key="4">
    <source>
        <dbReference type="EMBL" id="MBD2149804.1"/>
    </source>
</evidence>
<protein>
    <submittedName>
        <fullName evidence="4">TerB N-terminal domain-containing protein</fullName>
    </submittedName>
</protein>
<gene>
    <name evidence="4" type="ORF">H6F44_06640</name>
</gene>
<comment type="caution">
    <text evidence="4">The sequence shown here is derived from an EMBL/GenBank/DDBJ whole genome shotgun (WGS) entry which is preliminary data.</text>
</comment>
<dbReference type="InterPro" id="IPR006528">
    <property type="entry name" value="Phage_head_morphogenesis_dom"/>
</dbReference>
<reference evidence="4" key="1">
    <citation type="journal article" date="2015" name="ISME J.">
        <title>Draft Genome Sequence of Streptomyces incarnatus NRRL8089, which Produces the Nucleoside Antibiotic Sinefungin.</title>
        <authorList>
            <person name="Oshima K."/>
            <person name="Hattori M."/>
            <person name="Shimizu H."/>
            <person name="Fukuda K."/>
            <person name="Nemoto M."/>
            <person name="Inagaki K."/>
            <person name="Tamura T."/>
        </authorList>
    </citation>
    <scope>NUCLEOTIDE SEQUENCE</scope>
    <source>
        <strain evidence="4">FACHB-1277</strain>
    </source>
</reference>
<proteinExistence type="predicted"/>
<dbReference type="EMBL" id="JACJPY010000013">
    <property type="protein sequence ID" value="MBD2149804.1"/>
    <property type="molecule type" value="Genomic_DNA"/>
</dbReference>
<dbReference type="Pfam" id="PF13208">
    <property type="entry name" value="TerB_N"/>
    <property type="match status" value="1"/>
</dbReference>
<dbReference type="Pfam" id="PF04233">
    <property type="entry name" value="Phage_Mu_F"/>
    <property type="match status" value="1"/>
</dbReference>
<feature type="compositionally biased region" description="Basic and acidic residues" evidence="1">
    <location>
        <begin position="342"/>
        <end position="359"/>
    </location>
</feature>
<feature type="domain" description="Phage head morphogenesis" evidence="2">
    <location>
        <begin position="373"/>
        <end position="443"/>
    </location>
</feature>
<feature type="region of interest" description="Disordered" evidence="1">
    <location>
        <begin position="463"/>
        <end position="484"/>
    </location>
</feature>
<name>A0A926URJ1_9CYAN</name>
<accession>A0A926URJ1</accession>
<evidence type="ECO:0000259" key="3">
    <source>
        <dbReference type="Pfam" id="PF13208"/>
    </source>
</evidence>
<dbReference type="AlphaFoldDB" id="A0A926URJ1"/>
<feature type="region of interest" description="Disordered" evidence="1">
    <location>
        <begin position="336"/>
        <end position="372"/>
    </location>
</feature>
<keyword evidence="5" id="KW-1185">Reference proteome</keyword>
<organism evidence="4 5">
    <name type="scientific">Pseudanabaena cinerea FACHB-1277</name>
    <dbReference type="NCBI Taxonomy" id="2949581"/>
    <lineage>
        <taxon>Bacteria</taxon>
        <taxon>Bacillati</taxon>
        <taxon>Cyanobacteriota</taxon>
        <taxon>Cyanophyceae</taxon>
        <taxon>Pseudanabaenales</taxon>
        <taxon>Pseudanabaenaceae</taxon>
        <taxon>Pseudanabaena</taxon>
        <taxon>Pseudanabaena cinerea</taxon>
    </lineage>
</organism>
<reference evidence="4" key="2">
    <citation type="submission" date="2020-08" db="EMBL/GenBank/DDBJ databases">
        <authorList>
            <person name="Chen M."/>
            <person name="Teng W."/>
            <person name="Zhao L."/>
            <person name="Hu C."/>
            <person name="Zhou Y."/>
            <person name="Han B."/>
            <person name="Song L."/>
            <person name="Shu W."/>
        </authorList>
    </citation>
    <scope>NUCLEOTIDE SEQUENCE</scope>
    <source>
        <strain evidence="4">FACHB-1277</strain>
    </source>
</reference>
<dbReference type="RefSeq" id="WP_190350175.1">
    <property type="nucleotide sequence ID" value="NZ_JACJPY010000013.1"/>
</dbReference>
<evidence type="ECO:0000259" key="2">
    <source>
        <dbReference type="Pfam" id="PF04233"/>
    </source>
</evidence>
<evidence type="ECO:0000256" key="1">
    <source>
        <dbReference type="SAM" id="MobiDB-lite"/>
    </source>
</evidence>
<feature type="domain" description="TerB N-terminal" evidence="3">
    <location>
        <begin position="85"/>
        <end position="157"/>
    </location>
</feature>
<evidence type="ECO:0000313" key="5">
    <source>
        <dbReference type="Proteomes" id="UP000631421"/>
    </source>
</evidence>
<sequence length="484" mass="55349">MSLFDIFRKKEVVHKAATEIKTKEIVPTSQDKIVPTPQIVATIHEDLNGLVWIADGESKNYVSKTESYKNFTVNGVSFTVSLMGNDEPSLIYTTVEIAAPVDEREIEIPPYFPTYSGLTPEQKWIYLKLLSNPYDTNIDIGFIFILYYGLERHLLEGDFESAFRVILKLRDVHQNKSFQSYSANALVLASMLHQRCDLALEFIASLDKDYKFVFSDNLFLICYFSFAIPLQPSDIMRMAKTFELTKTNYVKNYPEIFKENLCLVMQTEIGSTDLDINRFISKTEIKKIRTEELKIFANTSILDKTISVPVISESFKLKKAINNLLELAHEKTKESLASMRKSGQDMKGQRVNKKAEGTKTKKPKAASNPDSSEVIAQHTEEMRGYSQSRYTSFRQSSLATHWRFLAIPDDRCCEICMSRNGCIWDIDDKENIPPCHEGCRCTAGILLPKINPRHKEMIEDPSMQPQNRNLVPLPDGWSNGIEKR</sequence>
<dbReference type="Proteomes" id="UP000631421">
    <property type="component" value="Unassembled WGS sequence"/>
</dbReference>
<dbReference type="NCBIfam" id="TIGR01641">
    <property type="entry name" value="phageSPP1_gp7"/>
    <property type="match status" value="1"/>
</dbReference>
<dbReference type="InterPro" id="IPR025266">
    <property type="entry name" value="TerB_N"/>
</dbReference>